<keyword evidence="7 14" id="KW-0812">Transmembrane</keyword>
<evidence type="ECO:0000256" key="9">
    <source>
        <dbReference type="ARBA" id="ARBA00022777"/>
    </source>
</evidence>
<dbReference type="SMART" id="SM00091">
    <property type="entry name" value="PAS"/>
    <property type="match status" value="1"/>
</dbReference>
<dbReference type="InterPro" id="IPR003594">
    <property type="entry name" value="HATPase_dom"/>
</dbReference>
<dbReference type="SUPFAM" id="SSF55874">
    <property type="entry name" value="ATPase domain of HSP90 chaperone/DNA topoisomerase II/histidine kinase"/>
    <property type="match status" value="1"/>
</dbReference>
<keyword evidence="17" id="KW-1185">Reference proteome</keyword>
<feature type="domain" description="Histidine kinase" evidence="15">
    <location>
        <begin position="335"/>
        <end position="526"/>
    </location>
</feature>
<dbReference type="CDD" id="cd00130">
    <property type="entry name" value="PAS"/>
    <property type="match status" value="1"/>
</dbReference>
<dbReference type="InterPro" id="IPR039506">
    <property type="entry name" value="SPOB_a"/>
</dbReference>
<dbReference type="Pfam" id="PF13426">
    <property type="entry name" value="PAS_9"/>
    <property type="match status" value="1"/>
</dbReference>
<keyword evidence="5" id="KW-0597">Phosphoprotein</keyword>
<dbReference type="OrthoDB" id="9792686at2"/>
<keyword evidence="9 16" id="KW-0418">Kinase</keyword>
<reference evidence="16 17" key="1">
    <citation type="submission" date="2016-07" db="EMBL/GenBank/DDBJ databases">
        <title>Caryophanon tenue genome sequencing.</title>
        <authorList>
            <person name="Verma A."/>
            <person name="Pal Y."/>
            <person name="Krishnamurthi S."/>
        </authorList>
    </citation>
    <scope>NUCLEOTIDE SEQUENCE [LARGE SCALE GENOMIC DNA]</scope>
    <source>
        <strain evidence="16 17">DSM 14152</strain>
    </source>
</reference>
<comment type="catalytic activity">
    <reaction evidence="1">
        <text>ATP + protein L-histidine = ADP + protein N-phospho-L-histidine.</text>
        <dbReference type="EC" id="2.7.13.3"/>
    </reaction>
</comment>
<evidence type="ECO:0000259" key="15">
    <source>
        <dbReference type="PROSITE" id="PS50109"/>
    </source>
</evidence>
<dbReference type="SUPFAM" id="SSF55890">
    <property type="entry name" value="Sporulation response regulatory protein Spo0B"/>
    <property type="match status" value="1"/>
</dbReference>
<comment type="caution">
    <text evidence="16">The sequence shown here is derived from an EMBL/GenBank/DDBJ whole genome shotgun (WGS) entry which is preliminary data.</text>
</comment>
<dbReference type="GO" id="GO:0000156">
    <property type="term" value="F:phosphorelay response regulator activity"/>
    <property type="evidence" value="ECO:0007669"/>
    <property type="project" value="TreeGrafter"/>
</dbReference>
<dbReference type="PANTHER" id="PTHR42878:SF7">
    <property type="entry name" value="SENSOR HISTIDINE KINASE GLRK"/>
    <property type="match status" value="1"/>
</dbReference>
<dbReference type="PRINTS" id="PR00344">
    <property type="entry name" value="BCTRLSENSOR"/>
</dbReference>
<feature type="transmembrane region" description="Helical" evidence="14">
    <location>
        <begin position="174"/>
        <end position="194"/>
    </location>
</feature>
<dbReference type="GO" id="GO:0030295">
    <property type="term" value="F:protein kinase activator activity"/>
    <property type="evidence" value="ECO:0007669"/>
    <property type="project" value="TreeGrafter"/>
</dbReference>
<organism evidence="16 17">
    <name type="scientific">Caryophanon tenue</name>
    <dbReference type="NCBI Taxonomy" id="33978"/>
    <lineage>
        <taxon>Bacteria</taxon>
        <taxon>Bacillati</taxon>
        <taxon>Bacillota</taxon>
        <taxon>Bacilli</taxon>
        <taxon>Bacillales</taxon>
        <taxon>Caryophanaceae</taxon>
        <taxon>Caryophanon</taxon>
    </lineage>
</organism>
<evidence type="ECO:0000256" key="13">
    <source>
        <dbReference type="ARBA" id="ARBA00023136"/>
    </source>
</evidence>
<keyword evidence="10" id="KW-0067">ATP-binding</keyword>
<dbReference type="SUPFAM" id="SSF55785">
    <property type="entry name" value="PYP-like sensor domain (PAS domain)"/>
    <property type="match status" value="1"/>
</dbReference>
<dbReference type="PROSITE" id="PS50109">
    <property type="entry name" value="HIS_KIN"/>
    <property type="match status" value="1"/>
</dbReference>
<dbReference type="Gene3D" id="1.10.287.130">
    <property type="match status" value="1"/>
</dbReference>
<evidence type="ECO:0000313" key="17">
    <source>
        <dbReference type="Proteomes" id="UP000093199"/>
    </source>
</evidence>
<evidence type="ECO:0000256" key="14">
    <source>
        <dbReference type="SAM" id="Phobius"/>
    </source>
</evidence>
<evidence type="ECO:0000256" key="10">
    <source>
        <dbReference type="ARBA" id="ARBA00022840"/>
    </source>
</evidence>
<dbReference type="Pfam" id="PF14689">
    <property type="entry name" value="SPOB_a"/>
    <property type="match status" value="1"/>
</dbReference>
<dbReference type="Proteomes" id="UP000093199">
    <property type="component" value="Unassembled WGS sequence"/>
</dbReference>
<evidence type="ECO:0000313" key="16">
    <source>
        <dbReference type="EMBL" id="OCS88550.1"/>
    </source>
</evidence>
<proteinExistence type="predicted"/>
<dbReference type="InterPro" id="IPR035965">
    <property type="entry name" value="PAS-like_dom_sf"/>
</dbReference>
<dbReference type="InterPro" id="IPR004358">
    <property type="entry name" value="Sig_transdc_His_kin-like_C"/>
</dbReference>
<dbReference type="GO" id="GO:0007234">
    <property type="term" value="P:osmosensory signaling via phosphorelay pathway"/>
    <property type="evidence" value="ECO:0007669"/>
    <property type="project" value="TreeGrafter"/>
</dbReference>
<feature type="transmembrane region" description="Helical" evidence="14">
    <location>
        <begin position="12"/>
        <end position="36"/>
    </location>
</feature>
<dbReference type="Pfam" id="PF02518">
    <property type="entry name" value="HATPase_c"/>
    <property type="match status" value="1"/>
</dbReference>
<dbReference type="STRING" id="33978.A6M13_01520"/>
<gene>
    <name evidence="16" type="ORF">A6M13_01520</name>
</gene>
<sequence length="526" mass="58246">MSFKNVPMNGKILLFMCCILAVSFTIAGTFSLKIWLDERQSLLTEQAMLMARTVSEIPLIQDVMTLPPEQASTSMESTIDELRAINNASYIVVMNMERVRLTHPSKQMVGTASHSEDLSPAFAEHYYTTVAAGEQGKMIRAFAPIVNTSHEQVGVVVVGYLLPNVWQLIQETQVLIWITLIISIACSIGGATLLSRHMKQQMYGLEPHEIAKLYHERTETFNAMQEGVIAIDTDHRITIFNPKACDILGVQGDFIGQRIERVLIDTRLPEIIVSGKAVHNQEIYIQQTPIISNRVPIHVNGETVGAIAIFRDRTEVKALAEELTGVKAFVEGLRVQTHEYKNKLHTIAGLLQLNKPQEALHYITEVKEAHEELTTMLEQRIAHEQIAGLLLSKVQAGNELGIHVQLDRQMQVTALPPRLDQHDVVIMLGNLIENAFDALRDSPGPKEVEISIEGDATCLALSVSDNGTGMTASTQQQLLTRGFSTKGSENRGIGMYLVGQIVERADGILTVESELGYGTTMTITFE</sequence>
<dbReference type="Gene3D" id="3.30.565.10">
    <property type="entry name" value="Histidine kinase-like ATPase, C-terminal domain"/>
    <property type="match status" value="1"/>
</dbReference>
<evidence type="ECO:0000256" key="6">
    <source>
        <dbReference type="ARBA" id="ARBA00022679"/>
    </source>
</evidence>
<dbReference type="InterPro" id="IPR016120">
    <property type="entry name" value="Sig_transdc_His_kin_SpoOB"/>
</dbReference>
<dbReference type="Pfam" id="PF17203">
    <property type="entry name" value="sCache_3_2"/>
    <property type="match status" value="1"/>
</dbReference>
<evidence type="ECO:0000256" key="8">
    <source>
        <dbReference type="ARBA" id="ARBA00022741"/>
    </source>
</evidence>
<evidence type="ECO:0000256" key="5">
    <source>
        <dbReference type="ARBA" id="ARBA00022553"/>
    </source>
</evidence>
<keyword evidence="8" id="KW-0547">Nucleotide-binding</keyword>
<keyword evidence="6" id="KW-0808">Transferase</keyword>
<keyword evidence="11 14" id="KW-1133">Transmembrane helix</keyword>
<dbReference type="EMBL" id="MASJ01000001">
    <property type="protein sequence ID" value="OCS88550.1"/>
    <property type="molecule type" value="Genomic_DNA"/>
</dbReference>
<keyword evidence="4" id="KW-1003">Cell membrane</keyword>
<dbReference type="SMART" id="SM00387">
    <property type="entry name" value="HATPase_c"/>
    <property type="match status" value="1"/>
</dbReference>
<comment type="subcellular location">
    <subcellularLocation>
        <location evidence="2">Cell membrane</location>
        <topology evidence="2">Multi-pass membrane protein</topology>
    </subcellularLocation>
</comment>
<dbReference type="InterPro" id="IPR036890">
    <property type="entry name" value="HATPase_C_sf"/>
</dbReference>
<evidence type="ECO:0000256" key="3">
    <source>
        <dbReference type="ARBA" id="ARBA00012438"/>
    </source>
</evidence>
<dbReference type="GO" id="GO:0005886">
    <property type="term" value="C:plasma membrane"/>
    <property type="evidence" value="ECO:0007669"/>
    <property type="project" value="UniProtKB-SubCell"/>
</dbReference>
<evidence type="ECO:0000256" key="12">
    <source>
        <dbReference type="ARBA" id="ARBA00023012"/>
    </source>
</evidence>
<protein>
    <recommendedName>
        <fullName evidence="3">histidine kinase</fullName>
        <ecNumber evidence="3">2.7.13.3</ecNumber>
    </recommendedName>
</protein>
<dbReference type="InterPro" id="IPR029151">
    <property type="entry name" value="Sensor-like_sf"/>
</dbReference>
<accession>A0A1C0YN02</accession>
<keyword evidence="13 14" id="KW-0472">Membrane</keyword>
<dbReference type="EC" id="2.7.13.3" evidence="3"/>
<dbReference type="InterPro" id="IPR050351">
    <property type="entry name" value="BphY/WalK/GraS-like"/>
</dbReference>
<dbReference type="InterPro" id="IPR005467">
    <property type="entry name" value="His_kinase_dom"/>
</dbReference>
<keyword evidence="12" id="KW-0902">Two-component regulatory system</keyword>
<evidence type="ECO:0000256" key="1">
    <source>
        <dbReference type="ARBA" id="ARBA00000085"/>
    </source>
</evidence>
<dbReference type="GO" id="GO:0000155">
    <property type="term" value="F:phosphorelay sensor kinase activity"/>
    <property type="evidence" value="ECO:0007669"/>
    <property type="project" value="InterPro"/>
</dbReference>
<evidence type="ECO:0000256" key="4">
    <source>
        <dbReference type="ARBA" id="ARBA00022475"/>
    </source>
</evidence>
<evidence type="ECO:0000256" key="2">
    <source>
        <dbReference type="ARBA" id="ARBA00004651"/>
    </source>
</evidence>
<dbReference type="Gene3D" id="3.30.450.20">
    <property type="entry name" value="PAS domain"/>
    <property type="match status" value="2"/>
</dbReference>
<name>A0A1C0YN02_9BACL</name>
<dbReference type="AlphaFoldDB" id="A0A1C0YN02"/>
<dbReference type="GO" id="GO:0005524">
    <property type="term" value="F:ATP binding"/>
    <property type="evidence" value="ECO:0007669"/>
    <property type="project" value="UniProtKB-KW"/>
</dbReference>
<dbReference type="PANTHER" id="PTHR42878">
    <property type="entry name" value="TWO-COMPONENT HISTIDINE KINASE"/>
    <property type="match status" value="1"/>
</dbReference>
<dbReference type="InterPro" id="IPR000014">
    <property type="entry name" value="PAS"/>
</dbReference>
<evidence type="ECO:0000256" key="11">
    <source>
        <dbReference type="ARBA" id="ARBA00022989"/>
    </source>
</evidence>
<dbReference type="RefSeq" id="WP_066542343.1">
    <property type="nucleotide sequence ID" value="NZ_MASJ01000001.1"/>
</dbReference>
<dbReference type="InterPro" id="IPR033463">
    <property type="entry name" value="sCache_3"/>
</dbReference>
<dbReference type="SUPFAM" id="SSF103190">
    <property type="entry name" value="Sensory domain-like"/>
    <property type="match status" value="1"/>
</dbReference>
<evidence type="ECO:0000256" key="7">
    <source>
        <dbReference type="ARBA" id="ARBA00022692"/>
    </source>
</evidence>